<accession>A0A1F6DIP2</accession>
<evidence type="ECO:0000313" key="3">
    <source>
        <dbReference type="Proteomes" id="UP000176511"/>
    </source>
</evidence>
<protein>
    <recommendedName>
        <fullName evidence="1">M23ase beta-sheet core domain-containing protein</fullName>
    </recommendedName>
</protein>
<name>A0A1F6DIP2_9BACT</name>
<dbReference type="PANTHER" id="PTHR21666">
    <property type="entry name" value="PEPTIDASE-RELATED"/>
    <property type="match status" value="1"/>
</dbReference>
<dbReference type="InterPro" id="IPR050570">
    <property type="entry name" value="Cell_wall_metabolism_enzyme"/>
</dbReference>
<reference evidence="2 3" key="1">
    <citation type="journal article" date="2016" name="Nat. Commun.">
        <title>Thousands of microbial genomes shed light on interconnected biogeochemical processes in an aquifer system.</title>
        <authorList>
            <person name="Anantharaman K."/>
            <person name="Brown C.T."/>
            <person name="Hug L.A."/>
            <person name="Sharon I."/>
            <person name="Castelle C.J."/>
            <person name="Probst A.J."/>
            <person name="Thomas B.C."/>
            <person name="Singh A."/>
            <person name="Wilkins M.J."/>
            <person name="Karaoz U."/>
            <person name="Brodie E.L."/>
            <person name="Williams K.H."/>
            <person name="Hubbard S.S."/>
            <person name="Banfield J.F."/>
        </authorList>
    </citation>
    <scope>NUCLEOTIDE SEQUENCE [LARGE SCALE GENOMIC DNA]</scope>
</reference>
<gene>
    <name evidence="2" type="ORF">A3C87_01540</name>
</gene>
<comment type="caution">
    <text evidence="2">The sequence shown here is derived from an EMBL/GenBank/DDBJ whole genome shotgun (WGS) entry which is preliminary data.</text>
</comment>
<sequence length="176" mass="18884">MLIAAASAVHADPVPTLSSPLQGNILSRTITSHFGDNWNNTYCGGYIKKHTGIDVYANSNENVYAAYSGYVRKAQLDATWGGYVSVDHGPASTFNLVTTYWHVIPSVSAGTWVGTGQKIGTVADLGSGTHLHFSTFEAGWMDVVAYAGALPQTNCGGYPAFPSYFKNPTNYTYTNK</sequence>
<feature type="domain" description="M23ase beta-sheet core" evidence="1">
    <location>
        <begin position="49"/>
        <end position="136"/>
    </location>
</feature>
<dbReference type="AlphaFoldDB" id="A0A1F6DIP2"/>
<dbReference type="EMBL" id="MFLE01000023">
    <property type="protein sequence ID" value="OGG61261.1"/>
    <property type="molecule type" value="Genomic_DNA"/>
</dbReference>
<dbReference type="Proteomes" id="UP000176511">
    <property type="component" value="Unassembled WGS sequence"/>
</dbReference>
<dbReference type="InterPro" id="IPR011055">
    <property type="entry name" value="Dup_hybrid_motif"/>
</dbReference>
<evidence type="ECO:0000313" key="2">
    <source>
        <dbReference type="EMBL" id="OGG61261.1"/>
    </source>
</evidence>
<dbReference type="PANTHER" id="PTHR21666:SF270">
    <property type="entry name" value="MUREIN HYDROLASE ACTIVATOR ENVC"/>
    <property type="match status" value="1"/>
</dbReference>
<proteinExistence type="predicted"/>
<evidence type="ECO:0000259" key="1">
    <source>
        <dbReference type="Pfam" id="PF01551"/>
    </source>
</evidence>
<dbReference type="InterPro" id="IPR016047">
    <property type="entry name" value="M23ase_b-sheet_dom"/>
</dbReference>
<dbReference type="Pfam" id="PF01551">
    <property type="entry name" value="Peptidase_M23"/>
    <property type="match status" value="1"/>
</dbReference>
<dbReference type="SUPFAM" id="SSF51261">
    <property type="entry name" value="Duplicated hybrid motif"/>
    <property type="match status" value="1"/>
</dbReference>
<organism evidence="2 3">
    <name type="scientific">Candidatus Kaiserbacteria bacterium RIFCSPHIGHO2_02_FULL_49_34</name>
    <dbReference type="NCBI Taxonomy" id="1798491"/>
    <lineage>
        <taxon>Bacteria</taxon>
        <taxon>Candidatus Kaiseribacteriota</taxon>
    </lineage>
</organism>
<dbReference type="CDD" id="cd12797">
    <property type="entry name" value="M23_peptidase"/>
    <property type="match status" value="1"/>
</dbReference>
<dbReference type="Gene3D" id="2.70.70.10">
    <property type="entry name" value="Glucose Permease (Domain IIA)"/>
    <property type="match status" value="1"/>
</dbReference>
<dbReference type="GO" id="GO:0004222">
    <property type="term" value="F:metalloendopeptidase activity"/>
    <property type="evidence" value="ECO:0007669"/>
    <property type="project" value="TreeGrafter"/>
</dbReference>